<protein>
    <submittedName>
        <fullName evidence="2">Uncharacterized protein</fullName>
    </submittedName>
</protein>
<sequence>MCGGDFISKNPKEAMDFLSYVAEVSRGWDELNKREVGKMKSQPNAFHAKAGIYTLNEDVDMKAKFAAMTRRLEELELKKMHEVQVVAETPVQVKPCSICQSYEHLVEECPAIPVAREMFGDQANVIGQFKPNSNASYGNTYNLSWRNHPNFSWKPRAPQFPSQPHQNPKGIHEVETQGGESSQVRDVKALITLRSGKKVESPTPKPHVEEEEEQETRKREEIKGKKKDISEGKEDHDSTVNSNMEKELIKEEMMKKHTSPPFPQALHGKRG</sequence>
<proteinExistence type="predicted"/>
<reference evidence="2 3" key="1">
    <citation type="journal article" date="2018" name="PLoS Genet.">
        <title>Population sequencing reveals clonal diversity and ancestral inbreeding in the grapevine cultivar Chardonnay.</title>
        <authorList>
            <person name="Roach M.J."/>
            <person name="Johnson D.L."/>
            <person name="Bohlmann J."/>
            <person name="van Vuuren H.J."/>
            <person name="Jones S.J."/>
            <person name="Pretorius I.S."/>
            <person name="Schmidt S.A."/>
            <person name="Borneman A.R."/>
        </authorList>
    </citation>
    <scope>NUCLEOTIDE SEQUENCE [LARGE SCALE GENOMIC DNA]</scope>
    <source>
        <strain evidence="3">cv. Chardonnay</strain>
        <tissue evidence="2">Leaf</tissue>
    </source>
</reference>
<evidence type="ECO:0000256" key="1">
    <source>
        <dbReference type="SAM" id="MobiDB-lite"/>
    </source>
</evidence>
<comment type="caution">
    <text evidence="2">The sequence shown here is derived from an EMBL/GenBank/DDBJ whole genome shotgun (WGS) entry which is preliminary data.</text>
</comment>
<feature type="compositionally biased region" description="Basic and acidic residues" evidence="1">
    <location>
        <begin position="215"/>
        <end position="255"/>
    </location>
</feature>
<accession>A0A438H7X2</accession>
<name>A0A438H7X2_VITVI</name>
<dbReference type="AlphaFoldDB" id="A0A438H7X2"/>
<feature type="region of interest" description="Disordered" evidence="1">
    <location>
        <begin position="152"/>
        <end position="271"/>
    </location>
</feature>
<dbReference type="Proteomes" id="UP000288805">
    <property type="component" value="Unassembled WGS sequence"/>
</dbReference>
<organism evidence="2 3">
    <name type="scientific">Vitis vinifera</name>
    <name type="common">Grape</name>
    <dbReference type="NCBI Taxonomy" id="29760"/>
    <lineage>
        <taxon>Eukaryota</taxon>
        <taxon>Viridiplantae</taxon>
        <taxon>Streptophyta</taxon>
        <taxon>Embryophyta</taxon>
        <taxon>Tracheophyta</taxon>
        <taxon>Spermatophyta</taxon>
        <taxon>Magnoliopsida</taxon>
        <taxon>eudicotyledons</taxon>
        <taxon>Gunneridae</taxon>
        <taxon>Pentapetalae</taxon>
        <taxon>rosids</taxon>
        <taxon>Vitales</taxon>
        <taxon>Vitaceae</taxon>
        <taxon>Viteae</taxon>
        <taxon>Vitis</taxon>
    </lineage>
</organism>
<dbReference type="EMBL" id="QGNW01000264">
    <property type="protein sequence ID" value="RVW80585.1"/>
    <property type="molecule type" value="Genomic_DNA"/>
</dbReference>
<evidence type="ECO:0000313" key="3">
    <source>
        <dbReference type="Proteomes" id="UP000288805"/>
    </source>
</evidence>
<gene>
    <name evidence="2" type="ORF">CK203_051230</name>
</gene>
<evidence type="ECO:0000313" key="2">
    <source>
        <dbReference type="EMBL" id="RVW80585.1"/>
    </source>
</evidence>